<gene>
    <name evidence="2" type="ORF">CV102_00800</name>
</gene>
<feature type="compositionally biased region" description="Polar residues" evidence="1">
    <location>
        <begin position="8"/>
        <end position="23"/>
    </location>
</feature>
<sequence>MEYAVSREGTTLVTLHNGSDTTATDDATEQLAETFESLAAEGAIDDWEITDAEVDEHPTAPFDPYTIAVTFAITVPVEADDADEAGDRGADLIDDLLEDADVDAVSYTSPATASAA</sequence>
<protein>
    <submittedName>
        <fullName evidence="2">Uncharacterized protein</fullName>
    </submittedName>
</protein>
<keyword evidence="3" id="KW-1185">Reference proteome</keyword>
<proteinExistence type="predicted"/>
<feature type="region of interest" description="Disordered" evidence="1">
    <location>
        <begin position="1"/>
        <end position="23"/>
    </location>
</feature>
<comment type="caution">
    <text evidence="2">The sequence shown here is derived from an EMBL/GenBank/DDBJ whole genome shotgun (WGS) entry which is preliminary data.</text>
</comment>
<evidence type="ECO:0000256" key="1">
    <source>
        <dbReference type="SAM" id="MobiDB-lite"/>
    </source>
</evidence>
<dbReference type="AlphaFoldDB" id="A0A8J8Q7B3"/>
<name>A0A8J8Q7B3_9EURY</name>
<dbReference type="EMBL" id="PHNJ01000001">
    <property type="protein sequence ID" value="TYL40152.1"/>
    <property type="molecule type" value="Genomic_DNA"/>
</dbReference>
<dbReference type="Proteomes" id="UP000766904">
    <property type="component" value="Unassembled WGS sequence"/>
</dbReference>
<evidence type="ECO:0000313" key="3">
    <source>
        <dbReference type="Proteomes" id="UP000766904"/>
    </source>
</evidence>
<evidence type="ECO:0000313" key="2">
    <source>
        <dbReference type="EMBL" id="TYL40152.1"/>
    </source>
</evidence>
<dbReference type="RefSeq" id="WP_148855846.1">
    <property type="nucleotide sequence ID" value="NZ_PHNJ01000001.1"/>
</dbReference>
<accession>A0A8J8Q7B3</accession>
<organism evidence="2 3">
    <name type="scientific">Natronococcus pandeyae</name>
    <dbReference type="NCBI Taxonomy" id="2055836"/>
    <lineage>
        <taxon>Archaea</taxon>
        <taxon>Methanobacteriati</taxon>
        <taxon>Methanobacteriota</taxon>
        <taxon>Stenosarchaea group</taxon>
        <taxon>Halobacteria</taxon>
        <taxon>Halobacteriales</taxon>
        <taxon>Natrialbaceae</taxon>
        <taxon>Natronococcus</taxon>
    </lineage>
</organism>
<reference evidence="2" key="1">
    <citation type="submission" date="2017-11" db="EMBL/GenBank/DDBJ databases">
        <authorList>
            <person name="Kajale S.C."/>
            <person name="Sharma A."/>
        </authorList>
    </citation>
    <scope>NUCLEOTIDE SEQUENCE</scope>
    <source>
        <strain evidence="2">LS1_42</strain>
    </source>
</reference>